<evidence type="ECO:0000313" key="4">
    <source>
        <dbReference type="Proteomes" id="UP000001555"/>
    </source>
</evidence>
<feature type="region of interest" description="Disordered" evidence="1">
    <location>
        <begin position="27"/>
        <end position="79"/>
    </location>
</feature>
<protein>
    <submittedName>
        <fullName evidence="2 3">Uncharacterized protein</fullName>
    </submittedName>
</protein>
<dbReference type="EMBL" id="DS709876">
    <property type="protein sequence ID" value="EEC05844.1"/>
    <property type="molecule type" value="Genomic_DNA"/>
</dbReference>
<dbReference type="Proteomes" id="UP000001555">
    <property type="component" value="Unassembled WGS sequence"/>
</dbReference>
<dbReference type="AlphaFoldDB" id="B7PGX2"/>
<name>B7PGX2_IXOSC</name>
<evidence type="ECO:0000313" key="3">
    <source>
        <dbReference type="EnsemblMetazoa" id="ISCW004952-PA"/>
    </source>
</evidence>
<feature type="compositionally biased region" description="Basic and acidic residues" evidence="1">
    <location>
        <begin position="66"/>
        <end position="79"/>
    </location>
</feature>
<organism>
    <name type="scientific">Ixodes scapularis</name>
    <name type="common">Black-legged tick</name>
    <name type="synonym">Deer tick</name>
    <dbReference type="NCBI Taxonomy" id="6945"/>
    <lineage>
        <taxon>Eukaryota</taxon>
        <taxon>Metazoa</taxon>
        <taxon>Ecdysozoa</taxon>
        <taxon>Arthropoda</taxon>
        <taxon>Chelicerata</taxon>
        <taxon>Arachnida</taxon>
        <taxon>Acari</taxon>
        <taxon>Parasitiformes</taxon>
        <taxon>Ixodida</taxon>
        <taxon>Ixodoidea</taxon>
        <taxon>Ixodidae</taxon>
        <taxon>Ixodinae</taxon>
        <taxon>Ixodes</taxon>
    </lineage>
</organism>
<dbReference type="VEuPathDB" id="VectorBase:ISCW004952"/>
<evidence type="ECO:0000313" key="2">
    <source>
        <dbReference type="EMBL" id="EEC05844.1"/>
    </source>
</evidence>
<dbReference type="HOGENOM" id="CLU_2608680_0_0_1"/>
<dbReference type="EMBL" id="ABJB010867075">
    <property type="status" value="NOT_ANNOTATED_CDS"/>
    <property type="molecule type" value="Genomic_DNA"/>
</dbReference>
<dbReference type="PaxDb" id="6945-B7PGX2"/>
<reference evidence="2 4" key="1">
    <citation type="submission" date="2008-03" db="EMBL/GenBank/DDBJ databases">
        <title>Annotation of Ixodes scapularis.</title>
        <authorList>
            <consortium name="Ixodes scapularis Genome Project Consortium"/>
            <person name="Caler E."/>
            <person name="Hannick L.I."/>
            <person name="Bidwell S."/>
            <person name="Joardar V."/>
            <person name="Thiagarajan M."/>
            <person name="Amedeo P."/>
            <person name="Galinsky K.J."/>
            <person name="Schobel S."/>
            <person name="Inman J."/>
            <person name="Hostetler J."/>
            <person name="Miller J."/>
            <person name="Hammond M."/>
            <person name="Megy K."/>
            <person name="Lawson D."/>
            <person name="Kodira C."/>
            <person name="Sutton G."/>
            <person name="Meyer J."/>
            <person name="Hill C.A."/>
            <person name="Birren B."/>
            <person name="Nene V."/>
            <person name="Collins F."/>
            <person name="Alarcon-Chaidez F."/>
            <person name="Wikel S."/>
            <person name="Strausberg R."/>
        </authorList>
    </citation>
    <scope>NUCLEOTIDE SEQUENCE [LARGE SCALE GENOMIC DNA]</scope>
    <source>
        <strain evidence="4">Wikel</strain>
        <strain evidence="2">Wikel colony</strain>
    </source>
</reference>
<proteinExistence type="predicted"/>
<evidence type="ECO:0000256" key="1">
    <source>
        <dbReference type="SAM" id="MobiDB-lite"/>
    </source>
</evidence>
<dbReference type="EnsemblMetazoa" id="ISCW004952-RA">
    <property type="protein sequence ID" value="ISCW004952-PA"/>
    <property type="gene ID" value="ISCW004952"/>
</dbReference>
<keyword evidence="4" id="KW-1185">Reference proteome</keyword>
<accession>B7PGX2</accession>
<sequence>MLCQQSVFLMHMYNYQLLLQMKLTGPQQPVQELPSEPSRKEHEEDQGGCKSSGSSENLEIAGGPQSDRREAAAGKDPAT</sequence>
<gene>
    <name evidence="2" type="ORF">IscW_ISCW004952</name>
</gene>
<feature type="compositionally biased region" description="Basic and acidic residues" evidence="1">
    <location>
        <begin position="37"/>
        <end position="47"/>
    </location>
</feature>
<dbReference type="InParanoid" id="B7PGX2"/>
<reference evidence="3" key="2">
    <citation type="submission" date="2020-05" db="UniProtKB">
        <authorList>
            <consortium name="EnsemblMetazoa"/>
        </authorList>
    </citation>
    <scope>IDENTIFICATION</scope>
    <source>
        <strain evidence="3">wikel</strain>
    </source>
</reference>